<proteinExistence type="predicted"/>
<dbReference type="Gene3D" id="3.90.320.10">
    <property type="match status" value="1"/>
</dbReference>
<gene>
    <name evidence="2" type="ORF">ENL70_04940</name>
</gene>
<comment type="caution">
    <text evidence="2">The sequence shown here is derived from an EMBL/GenBank/DDBJ whole genome shotgun (WGS) entry which is preliminary data.</text>
</comment>
<organism evidence="2">
    <name type="scientific">Thermodesulfobium narugense</name>
    <dbReference type="NCBI Taxonomy" id="184064"/>
    <lineage>
        <taxon>Bacteria</taxon>
        <taxon>Pseudomonadati</taxon>
        <taxon>Thermodesulfobiota</taxon>
        <taxon>Thermodesulfobiia</taxon>
        <taxon>Thermodesulfobiales</taxon>
        <taxon>Thermodesulfobiaceae</taxon>
        <taxon>Thermodesulfobium</taxon>
    </lineage>
</organism>
<dbReference type="AlphaFoldDB" id="A0A7C5PQN9"/>
<evidence type="ECO:0000259" key="1">
    <source>
        <dbReference type="Pfam" id="PF12705"/>
    </source>
</evidence>
<feature type="domain" description="PD-(D/E)XK endonuclease-like" evidence="1">
    <location>
        <begin position="3"/>
        <end position="222"/>
    </location>
</feature>
<reference evidence="2" key="1">
    <citation type="journal article" date="2020" name="mSystems">
        <title>Genome- and Community-Level Interaction Insights into Carbon Utilization and Element Cycling Functions of Hydrothermarchaeota in Hydrothermal Sediment.</title>
        <authorList>
            <person name="Zhou Z."/>
            <person name="Liu Y."/>
            <person name="Xu W."/>
            <person name="Pan J."/>
            <person name="Luo Z.H."/>
            <person name="Li M."/>
        </authorList>
    </citation>
    <scope>NUCLEOTIDE SEQUENCE [LARGE SCALE GENOMIC DNA]</scope>
    <source>
        <strain evidence="2">SpSt-1019</strain>
    </source>
</reference>
<dbReference type="InterPro" id="IPR038726">
    <property type="entry name" value="PDDEXK_AddAB-type"/>
</dbReference>
<name>A0A7C5PQN9_9BACT</name>
<dbReference type="InterPro" id="IPR011604">
    <property type="entry name" value="PDDEXK-like_dom_sf"/>
</dbReference>
<accession>A0A7C5PQN9</accession>
<dbReference type="EMBL" id="DRUY01000166">
    <property type="protein sequence ID" value="HHI65874.1"/>
    <property type="molecule type" value="Genomic_DNA"/>
</dbReference>
<sequence length="230" mass="26765">MNLSPSSLNLLLTCPYAYRLKYIDRVKPKFSVNTVAGSAFHFALSRYFKTNSFDVESSWREYRNYNPETLMLSVIEEDKIKNNLFNMLRIYEPFARDLKVILSEEPFNIDIKGVNFQGIVDAITEDSIIDFKTTNRIPSSIAFSHIIQASIYSIFTSIDKVELHYISDKRVVIYKTNISYEMKEKTLMIIESIKDILVNKNFIPNGLVHPYACKYCSVSNFCYFQMESLK</sequence>
<dbReference type="Pfam" id="PF12705">
    <property type="entry name" value="PDDEXK_1"/>
    <property type="match status" value="1"/>
</dbReference>
<protein>
    <recommendedName>
        <fullName evidence="1">PD-(D/E)XK endonuclease-like domain-containing protein</fullName>
    </recommendedName>
</protein>
<evidence type="ECO:0000313" key="2">
    <source>
        <dbReference type="EMBL" id="HHI65874.1"/>
    </source>
</evidence>